<evidence type="ECO:0000259" key="1">
    <source>
        <dbReference type="Pfam" id="PF21475"/>
    </source>
</evidence>
<dbReference type="InterPro" id="IPR049268">
    <property type="entry name" value="PaaA-like_N"/>
</dbReference>
<evidence type="ECO:0000313" key="2">
    <source>
        <dbReference type="EMBL" id="KWV59801.1"/>
    </source>
</evidence>
<dbReference type="AlphaFoldDB" id="A0A109K2T1"/>
<comment type="caution">
    <text evidence="2">The sequence shown here is derived from an EMBL/GenBank/DDBJ whole genome shotgun (WGS) entry which is preliminary data.</text>
</comment>
<organism evidence="2 3">
    <name type="scientific">Rhizobium altiplani</name>
    <dbReference type="NCBI Taxonomy" id="1864509"/>
    <lineage>
        <taxon>Bacteria</taxon>
        <taxon>Pseudomonadati</taxon>
        <taxon>Pseudomonadota</taxon>
        <taxon>Alphaproteobacteria</taxon>
        <taxon>Hyphomicrobiales</taxon>
        <taxon>Rhizobiaceae</taxon>
        <taxon>Rhizobium/Agrobacterium group</taxon>
        <taxon>Rhizobium</taxon>
    </lineage>
</organism>
<dbReference type="Pfam" id="PF21475">
    <property type="entry name" value="PaaA-like_N"/>
    <property type="match status" value="1"/>
</dbReference>
<protein>
    <recommendedName>
        <fullName evidence="1">PaaA-like N-terminal domain-containing protein</fullName>
    </recommendedName>
</protein>
<sequence length="90" mass="9936">MNYFKPLLKRSHQVLVAEDGSICVGKIPGKSKKLIQSPPPWVAVMISKLDGEHTMRRILSELKAERYDVTGGDVYDYVSALAGCGLIEES</sequence>
<dbReference type="RefSeq" id="WP_007539051.1">
    <property type="nucleotide sequence ID" value="NZ_LNCD01000005.1"/>
</dbReference>
<dbReference type="Proteomes" id="UP000068164">
    <property type="component" value="Unassembled WGS sequence"/>
</dbReference>
<feature type="domain" description="PaaA-like N-terminal" evidence="1">
    <location>
        <begin position="11"/>
        <end position="70"/>
    </location>
</feature>
<dbReference type="EMBL" id="LNCD01000005">
    <property type="protein sequence ID" value="KWV59801.1"/>
    <property type="molecule type" value="Genomic_DNA"/>
</dbReference>
<reference evidence="2 3" key="1">
    <citation type="submission" date="2015-11" db="EMBL/GenBank/DDBJ databases">
        <title>Draft Genome Sequence of the Strain BR 10423 (Rhizobium sp.) isolated from nodules of Mimosa pudica.</title>
        <authorList>
            <person name="Barauna A.C."/>
            <person name="Zilli J.E."/>
            <person name="Simoes-Araujo J.L."/>
            <person name="Reis V.M."/>
            <person name="James E.K."/>
            <person name="Reis F.B.Jr."/>
            <person name="Rouws L.F."/>
            <person name="Passos S.R."/>
            <person name="Gois S.R."/>
        </authorList>
    </citation>
    <scope>NUCLEOTIDE SEQUENCE [LARGE SCALE GENOMIC DNA]</scope>
    <source>
        <strain evidence="2 3">BR10423</strain>
    </source>
</reference>
<evidence type="ECO:0000313" key="3">
    <source>
        <dbReference type="Proteomes" id="UP000068164"/>
    </source>
</evidence>
<keyword evidence="3" id="KW-1185">Reference proteome</keyword>
<proteinExistence type="predicted"/>
<gene>
    <name evidence="2" type="ORF">AS026_27910</name>
</gene>
<accession>A0A109K2T1</accession>
<name>A0A109K2T1_9HYPH</name>